<dbReference type="PANTHER" id="PTHR31297:SF41">
    <property type="entry name" value="ENDOGLUCANASE, PUTATIVE (AFU_ORTHOLOGUE AFUA_5G01830)-RELATED"/>
    <property type="match status" value="1"/>
</dbReference>
<evidence type="ECO:0000256" key="7">
    <source>
        <dbReference type="ARBA" id="ARBA00023326"/>
    </source>
</evidence>
<dbReference type="GO" id="GO:0030248">
    <property type="term" value="F:cellulose binding"/>
    <property type="evidence" value="ECO:0007669"/>
    <property type="project" value="InterPro"/>
</dbReference>
<dbReference type="InterPro" id="IPR035971">
    <property type="entry name" value="CBD_sf"/>
</dbReference>
<keyword evidence="2 9" id="KW-0732">Signal</keyword>
<dbReference type="PROSITE" id="PS51164">
    <property type="entry name" value="CBM1_2"/>
    <property type="match status" value="1"/>
</dbReference>
<dbReference type="OMA" id="DWTVWLG"/>
<evidence type="ECO:0000256" key="5">
    <source>
        <dbReference type="ARBA" id="ARBA00023295"/>
    </source>
</evidence>
<evidence type="ECO:0000313" key="11">
    <source>
        <dbReference type="EMBL" id="EPS41012.1"/>
    </source>
</evidence>
<proteinExistence type="inferred from homology"/>
<accession>S8C095</accession>
<gene>
    <name evidence="11" type="ORF">H072_5096</name>
</gene>
<dbReference type="Gene3D" id="3.20.20.80">
    <property type="entry name" value="Glycosidases"/>
    <property type="match status" value="1"/>
</dbReference>
<keyword evidence="4" id="KW-0119">Carbohydrate metabolism</keyword>
<dbReference type="AlphaFoldDB" id="S8C095"/>
<feature type="domain" description="CBM1" evidence="10">
    <location>
        <begin position="20"/>
        <end position="56"/>
    </location>
</feature>
<comment type="similarity">
    <text evidence="1">Belongs to the glycosyl hydrolase 5 (cellulase A) family.</text>
</comment>
<evidence type="ECO:0000256" key="1">
    <source>
        <dbReference type="ARBA" id="ARBA00005641"/>
    </source>
</evidence>
<name>S8C095_DACHA</name>
<dbReference type="InterPro" id="IPR001547">
    <property type="entry name" value="Glyco_hydro_5"/>
</dbReference>
<sequence>MRFDLVQLWPLAILSQLVCSQQILWGQCGGIGYTGSTRCVATATCTSYNPYYYQCIPGPTQKSTTSSTTPIRTTTSSKTTSTTTKAMTTSSTTTKTTTRTTTSSSSSSTTKLTSASSTTSTKTSSTTSIKTSSTTSTKTSSTTGICATGTFTPVSASAAFASLMPGLNIGNTFDAIPDETSWGNTVTPANLDTIKSRGFKSIRLPVTWEYHLISQGPSWTINSTWLDRVEYIVDESLKRGLWTIVNIHHDSWISFDTGAANANYTLMNEKFSALWSQIGDRFKCKGERLLFEAINEPGGETQAHAQQLNTMMGLFMTSVNKAGGFNPKRVLVLNGLGMSMDKTEIWFQRPSIYPDQPWGLTFHYYGPYDFIFGAWGKTIWGTEDDKAAIEAEFKMWKGNFTDIPTFVGEWNASPKNVERAAGWRYYDAFTKLCNKYGFSHIIWDAGNDNLNRITNTWFEPASQSILMNAVAGNTNVLADSTLDGGATTQFSSAYIFHKVGDAVTDKTATYINTNGAPISVKTSTGVDLLASGQVGYSAGSTPSTGVLTVKQSYFATLIGSNTAPGVLETLNIAWGAGEELTLKIVLYKAPTVSNPTIPMQTSGDLHIPVQYAGLPFPAAVYGEYDDAARTYVSDDWTVWLGPLQKGRWVSGNWGYDSSSLILSESGLSNIRAKAPAGSTKAILAWEFFPRDGFAVGSNALNITITL</sequence>
<dbReference type="GO" id="GO:0009251">
    <property type="term" value="P:glucan catabolic process"/>
    <property type="evidence" value="ECO:0007669"/>
    <property type="project" value="TreeGrafter"/>
</dbReference>
<dbReference type="HOGENOM" id="CLU_018668_0_0_1"/>
<feature type="region of interest" description="Disordered" evidence="8">
    <location>
        <begin position="61"/>
        <end position="142"/>
    </location>
</feature>
<feature type="chain" id="PRO_5004561732" description="CBM1 domain-containing protein" evidence="9">
    <location>
        <begin position="21"/>
        <end position="706"/>
    </location>
</feature>
<dbReference type="SUPFAM" id="SSF57180">
    <property type="entry name" value="Cellulose-binding domain"/>
    <property type="match status" value="1"/>
</dbReference>
<dbReference type="Pfam" id="PF00734">
    <property type="entry name" value="CBM_1"/>
    <property type="match status" value="1"/>
</dbReference>
<evidence type="ECO:0000256" key="2">
    <source>
        <dbReference type="ARBA" id="ARBA00022729"/>
    </source>
</evidence>
<keyword evidence="7" id="KW-0624">Polysaccharide degradation</keyword>
<dbReference type="GO" id="GO:0071555">
    <property type="term" value="P:cell wall organization"/>
    <property type="evidence" value="ECO:0007669"/>
    <property type="project" value="UniProtKB-KW"/>
</dbReference>
<dbReference type="eggNOG" id="ENOG502RFQF">
    <property type="taxonomic scope" value="Eukaryota"/>
</dbReference>
<evidence type="ECO:0000256" key="8">
    <source>
        <dbReference type="SAM" id="MobiDB-lite"/>
    </source>
</evidence>
<reference evidence="12" key="2">
    <citation type="submission" date="2013-04" db="EMBL/GenBank/DDBJ databases">
        <title>Genomic mechanisms accounting for the adaptation to parasitism in nematode-trapping fungi.</title>
        <authorList>
            <person name="Ahren D.G."/>
        </authorList>
    </citation>
    <scope>NUCLEOTIDE SEQUENCE [LARGE SCALE GENOMIC DNA]</scope>
    <source>
        <strain evidence="12">CBS 200.50</strain>
    </source>
</reference>
<dbReference type="Proteomes" id="UP000015100">
    <property type="component" value="Unassembled WGS sequence"/>
</dbReference>
<feature type="compositionally biased region" description="Low complexity" evidence="8">
    <location>
        <begin position="63"/>
        <end position="142"/>
    </location>
</feature>
<feature type="signal peptide" evidence="9">
    <location>
        <begin position="1"/>
        <end position="20"/>
    </location>
</feature>
<evidence type="ECO:0000256" key="4">
    <source>
        <dbReference type="ARBA" id="ARBA00023277"/>
    </source>
</evidence>
<comment type="caution">
    <text evidence="11">The sequence shown here is derived from an EMBL/GenBank/DDBJ whole genome shotgun (WGS) entry which is preliminary data.</text>
</comment>
<keyword evidence="5" id="KW-0326">Glycosidase</keyword>
<protein>
    <recommendedName>
        <fullName evidence="10">CBM1 domain-containing protein</fullName>
    </recommendedName>
</protein>
<dbReference type="STRING" id="1284197.S8C095"/>
<evidence type="ECO:0000256" key="3">
    <source>
        <dbReference type="ARBA" id="ARBA00022801"/>
    </source>
</evidence>
<dbReference type="PROSITE" id="PS00562">
    <property type="entry name" value="CBM1_1"/>
    <property type="match status" value="1"/>
</dbReference>
<keyword evidence="3" id="KW-0378">Hydrolase</keyword>
<dbReference type="EMBL" id="AQGS01000266">
    <property type="protein sequence ID" value="EPS41012.1"/>
    <property type="molecule type" value="Genomic_DNA"/>
</dbReference>
<keyword evidence="6" id="KW-0961">Cell wall biogenesis/degradation</keyword>
<organism evidence="11 12">
    <name type="scientific">Dactylellina haptotyla (strain CBS 200.50)</name>
    <name type="common">Nematode-trapping fungus</name>
    <name type="synonym">Monacrosporium haptotylum</name>
    <dbReference type="NCBI Taxonomy" id="1284197"/>
    <lineage>
        <taxon>Eukaryota</taxon>
        <taxon>Fungi</taxon>
        <taxon>Dikarya</taxon>
        <taxon>Ascomycota</taxon>
        <taxon>Pezizomycotina</taxon>
        <taxon>Orbiliomycetes</taxon>
        <taxon>Orbiliales</taxon>
        <taxon>Orbiliaceae</taxon>
        <taxon>Dactylellina</taxon>
    </lineage>
</organism>
<dbReference type="SMART" id="SM00236">
    <property type="entry name" value="fCBD"/>
    <property type="match status" value="1"/>
</dbReference>
<evidence type="ECO:0000256" key="9">
    <source>
        <dbReference type="SAM" id="SignalP"/>
    </source>
</evidence>
<dbReference type="PANTHER" id="PTHR31297">
    <property type="entry name" value="GLUCAN ENDO-1,6-BETA-GLUCOSIDASE B"/>
    <property type="match status" value="1"/>
</dbReference>
<keyword evidence="12" id="KW-1185">Reference proteome</keyword>
<evidence type="ECO:0000313" key="12">
    <source>
        <dbReference type="Proteomes" id="UP000015100"/>
    </source>
</evidence>
<evidence type="ECO:0000256" key="6">
    <source>
        <dbReference type="ARBA" id="ARBA00023316"/>
    </source>
</evidence>
<dbReference type="GO" id="GO:0009986">
    <property type="term" value="C:cell surface"/>
    <property type="evidence" value="ECO:0007669"/>
    <property type="project" value="TreeGrafter"/>
</dbReference>
<evidence type="ECO:0000259" key="10">
    <source>
        <dbReference type="PROSITE" id="PS51164"/>
    </source>
</evidence>
<dbReference type="SUPFAM" id="SSF51445">
    <property type="entry name" value="(Trans)glycosidases"/>
    <property type="match status" value="1"/>
</dbReference>
<dbReference type="OrthoDB" id="412536at2759"/>
<reference evidence="11 12" key="1">
    <citation type="journal article" date="2013" name="PLoS Genet.">
        <title>Genomic mechanisms accounting for the adaptation to parasitism in nematode-trapping fungi.</title>
        <authorList>
            <person name="Meerupati T."/>
            <person name="Andersson K.M."/>
            <person name="Friman E."/>
            <person name="Kumar D."/>
            <person name="Tunlid A."/>
            <person name="Ahren D."/>
        </authorList>
    </citation>
    <scope>NUCLEOTIDE SEQUENCE [LARGE SCALE GENOMIC DNA]</scope>
    <source>
        <strain evidence="11 12">CBS 200.50</strain>
    </source>
</reference>
<dbReference type="GO" id="GO:0008422">
    <property type="term" value="F:beta-glucosidase activity"/>
    <property type="evidence" value="ECO:0007669"/>
    <property type="project" value="TreeGrafter"/>
</dbReference>
<dbReference type="GO" id="GO:0005576">
    <property type="term" value="C:extracellular region"/>
    <property type="evidence" value="ECO:0007669"/>
    <property type="project" value="InterPro"/>
</dbReference>
<dbReference type="InterPro" id="IPR017853">
    <property type="entry name" value="GH"/>
</dbReference>
<dbReference type="InterPro" id="IPR000254">
    <property type="entry name" value="CBD"/>
</dbReference>
<dbReference type="InterPro" id="IPR050386">
    <property type="entry name" value="Glycosyl_hydrolase_5"/>
</dbReference>
<dbReference type="Pfam" id="PF00150">
    <property type="entry name" value="Cellulase"/>
    <property type="match status" value="1"/>
</dbReference>